<evidence type="ECO:0000313" key="7">
    <source>
        <dbReference type="EMBL" id="KAA5605028.1"/>
    </source>
</evidence>
<feature type="transmembrane region" description="Helical" evidence="6">
    <location>
        <begin position="302"/>
        <end position="326"/>
    </location>
</feature>
<dbReference type="AlphaFoldDB" id="A0A5M6IBP3"/>
<evidence type="ECO:0000256" key="3">
    <source>
        <dbReference type="ARBA" id="ARBA00022692"/>
    </source>
</evidence>
<evidence type="ECO:0000256" key="4">
    <source>
        <dbReference type="ARBA" id="ARBA00022989"/>
    </source>
</evidence>
<keyword evidence="3 6" id="KW-0812">Transmembrane</keyword>
<gene>
    <name evidence="7" type="ORF">F1188_13420</name>
</gene>
<evidence type="ECO:0000256" key="2">
    <source>
        <dbReference type="ARBA" id="ARBA00022475"/>
    </source>
</evidence>
<dbReference type="Proteomes" id="UP000324065">
    <property type="component" value="Unassembled WGS sequence"/>
</dbReference>
<dbReference type="EMBL" id="VWPJ01000012">
    <property type="protein sequence ID" value="KAA5605028.1"/>
    <property type="molecule type" value="Genomic_DNA"/>
</dbReference>
<accession>A0A5M6IBP3</accession>
<organism evidence="7 8">
    <name type="scientific">Roseospira marina</name>
    <dbReference type="NCBI Taxonomy" id="140057"/>
    <lineage>
        <taxon>Bacteria</taxon>
        <taxon>Pseudomonadati</taxon>
        <taxon>Pseudomonadota</taxon>
        <taxon>Alphaproteobacteria</taxon>
        <taxon>Rhodospirillales</taxon>
        <taxon>Rhodospirillaceae</taxon>
        <taxon>Roseospira</taxon>
    </lineage>
</organism>
<evidence type="ECO:0000313" key="8">
    <source>
        <dbReference type="Proteomes" id="UP000324065"/>
    </source>
</evidence>
<dbReference type="OrthoDB" id="7356092at2"/>
<dbReference type="InterPro" id="IPR022791">
    <property type="entry name" value="L-PG_synthase/AglD"/>
</dbReference>
<proteinExistence type="predicted"/>
<feature type="transmembrane region" description="Helical" evidence="6">
    <location>
        <begin position="226"/>
        <end position="248"/>
    </location>
</feature>
<reference evidence="7 8" key="1">
    <citation type="submission" date="2019-09" db="EMBL/GenBank/DDBJ databases">
        <title>Genome sequence of Roseospira marina, one of the more divergent members of the non-sulfur purple photosynthetic bacterial family, the Rhodospirillaceae.</title>
        <authorList>
            <person name="Meyer T."/>
            <person name="Kyndt J."/>
        </authorList>
    </citation>
    <scope>NUCLEOTIDE SEQUENCE [LARGE SCALE GENOMIC DNA]</scope>
    <source>
        <strain evidence="7 8">DSM 15113</strain>
    </source>
</reference>
<feature type="transmembrane region" description="Helical" evidence="6">
    <location>
        <begin position="18"/>
        <end position="37"/>
    </location>
</feature>
<evidence type="ECO:0000256" key="5">
    <source>
        <dbReference type="ARBA" id="ARBA00023136"/>
    </source>
</evidence>
<dbReference type="Pfam" id="PF03706">
    <property type="entry name" value="LPG_synthase_TM"/>
    <property type="match status" value="1"/>
</dbReference>
<feature type="transmembrane region" description="Helical" evidence="6">
    <location>
        <begin position="57"/>
        <end position="73"/>
    </location>
</feature>
<evidence type="ECO:0000256" key="6">
    <source>
        <dbReference type="SAM" id="Phobius"/>
    </source>
</evidence>
<keyword evidence="8" id="KW-1185">Reference proteome</keyword>
<dbReference type="PANTHER" id="PTHR39087:SF2">
    <property type="entry name" value="UPF0104 MEMBRANE PROTEIN MJ1595"/>
    <property type="match status" value="1"/>
</dbReference>
<keyword evidence="5 6" id="KW-0472">Membrane</keyword>
<feature type="transmembrane region" description="Helical" evidence="6">
    <location>
        <begin position="255"/>
        <end position="282"/>
    </location>
</feature>
<sequence length="342" mass="34496">MPTDARVSARPASSRRAVLWRIGLAALVLAGLAGWLLAEGATGAFVTALVEADPGPVLLAVAIYPFITVARAVRFQVGLRLMADGGAAVPAAPLWPLVRVAAFHSVLASLAPMRLGELSLVPLLHRMVGTPLAVGSALLVVLRLIDLVVVLSSGLVALALLPAARAAVPGAAPIAAGAVAALMAGLAVAPWIARRLRVLTPFGGGRLGRLWQTLMGALAAQTPTRVLVQIGWTALVWGLIYAMAWLCANATAPAIGLAGGVAGGAATALASVLPVSTFANAGTFEAAWMLALIPAGLSQAEALATGILFHVGGLAGSVAMGGVALLGGWPRLSRPEEGTIPR</sequence>
<dbReference type="PANTHER" id="PTHR39087">
    <property type="entry name" value="UPF0104 MEMBRANE PROTEIN MJ1595"/>
    <property type="match status" value="1"/>
</dbReference>
<dbReference type="RefSeq" id="WP_150062940.1">
    <property type="nucleotide sequence ID" value="NZ_JACHII010000010.1"/>
</dbReference>
<dbReference type="GO" id="GO:0005886">
    <property type="term" value="C:plasma membrane"/>
    <property type="evidence" value="ECO:0007669"/>
    <property type="project" value="UniProtKB-SubCell"/>
</dbReference>
<feature type="transmembrane region" description="Helical" evidence="6">
    <location>
        <begin position="173"/>
        <end position="193"/>
    </location>
</feature>
<feature type="transmembrane region" description="Helical" evidence="6">
    <location>
        <begin position="133"/>
        <end position="161"/>
    </location>
</feature>
<evidence type="ECO:0000256" key="1">
    <source>
        <dbReference type="ARBA" id="ARBA00004651"/>
    </source>
</evidence>
<keyword evidence="2" id="KW-1003">Cell membrane</keyword>
<name>A0A5M6IBP3_9PROT</name>
<comment type="subcellular location">
    <subcellularLocation>
        <location evidence="1">Cell membrane</location>
        <topology evidence="1">Multi-pass membrane protein</topology>
    </subcellularLocation>
</comment>
<comment type="caution">
    <text evidence="7">The sequence shown here is derived from an EMBL/GenBank/DDBJ whole genome shotgun (WGS) entry which is preliminary data.</text>
</comment>
<protein>
    <submittedName>
        <fullName evidence="7">Flippase-like domain-containing protein</fullName>
    </submittedName>
</protein>
<keyword evidence="4 6" id="KW-1133">Transmembrane helix</keyword>